<accession>M5RJS2</accession>
<organism evidence="1 2">
    <name type="scientific">Rhodopirellula maiorica SM1</name>
    <dbReference type="NCBI Taxonomy" id="1265738"/>
    <lineage>
        <taxon>Bacteria</taxon>
        <taxon>Pseudomonadati</taxon>
        <taxon>Planctomycetota</taxon>
        <taxon>Planctomycetia</taxon>
        <taxon>Pirellulales</taxon>
        <taxon>Pirellulaceae</taxon>
        <taxon>Novipirellula</taxon>
    </lineage>
</organism>
<comment type="caution">
    <text evidence="1">The sequence shown here is derived from an EMBL/GenBank/DDBJ whole genome shotgun (WGS) entry which is preliminary data.</text>
</comment>
<reference evidence="1 2" key="1">
    <citation type="journal article" date="2013" name="Mar. Genomics">
        <title>Expression of sulfatases in Rhodopirellula baltica and the diversity of sulfatases in the genus Rhodopirellula.</title>
        <authorList>
            <person name="Wegner C.E."/>
            <person name="Richter-Heitmann T."/>
            <person name="Klindworth A."/>
            <person name="Klockow C."/>
            <person name="Richter M."/>
            <person name="Achstetter T."/>
            <person name="Glockner F.O."/>
            <person name="Harder J."/>
        </authorList>
    </citation>
    <scope>NUCLEOTIDE SEQUENCE [LARGE SCALE GENOMIC DNA]</scope>
    <source>
        <strain evidence="1 2">SM1</strain>
    </source>
</reference>
<proteinExistence type="predicted"/>
<gene>
    <name evidence="1" type="ORF">RMSM_03515</name>
</gene>
<dbReference type="RefSeq" id="WP_008698249.1">
    <property type="nucleotide sequence ID" value="NZ_ANOG01000507.1"/>
</dbReference>
<evidence type="ECO:0000313" key="2">
    <source>
        <dbReference type="Proteomes" id="UP000011991"/>
    </source>
</evidence>
<keyword evidence="2" id="KW-1185">Reference proteome</keyword>
<sequence length="248" mass="28253">MQPAIEIKRCALSALPKEASSETWNPVSHLSVLQMLDTAIANAGFKATSETILVSKAGNRLFATLDLNIKVGETERLIVGVRNSHDKSFSMGLYYGTRSRVSKCVSFAVDAVTRRRHTPNADTVYADEIDAAVHQLKSFAEDQSIQFSAMKNRFFSVCEPEAIIVHAAEASAIPWRYVPKILSEWRRPSHRKHRGQSQYHLFQSFIQVFDDRFKRSPIEVASELVRLHNFFRHCDVKVNFTRENQKNQ</sequence>
<dbReference type="PATRIC" id="fig|1265738.3.peg.3515"/>
<name>M5RJS2_9BACT</name>
<evidence type="ECO:0000313" key="1">
    <source>
        <dbReference type="EMBL" id="EMI19555.1"/>
    </source>
</evidence>
<dbReference type="OrthoDB" id="291782at2"/>
<protein>
    <submittedName>
        <fullName evidence="1">Uncharacterized protein</fullName>
    </submittedName>
</protein>
<dbReference type="EMBL" id="ANOG01000507">
    <property type="protein sequence ID" value="EMI19555.1"/>
    <property type="molecule type" value="Genomic_DNA"/>
</dbReference>
<dbReference type="Proteomes" id="UP000011991">
    <property type="component" value="Unassembled WGS sequence"/>
</dbReference>
<dbReference type="AlphaFoldDB" id="M5RJS2"/>